<reference evidence="1" key="1">
    <citation type="submission" date="2022-11" db="EMBL/GenBank/DDBJ databases">
        <authorList>
            <person name="Hyden B.L."/>
            <person name="Feng K."/>
            <person name="Yates T."/>
            <person name="Jawdy S."/>
            <person name="Smart L.B."/>
            <person name="Muchero W."/>
        </authorList>
    </citation>
    <scope>NUCLEOTIDE SEQUENCE</scope>
    <source>
        <tissue evidence="1">Shoot tip</tissue>
    </source>
</reference>
<proteinExistence type="predicted"/>
<gene>
    <name evidence="1" type="ORF">OIU79_022303</name>
</gene>
<reference evidence="1" key="2">
    <citation type="journal article" date="2023" name="Int. J. Mol. Sci.">
        <title>De Novo Assembly and Annotation of 11 Diverse Shrub Willow (Salix) Genomes Reveals Novel Gene Organization in Sex-Linked Regions.</title>
        <authorList>
            <person name="Hyden B."/>
            <person name="Feng K."/>
            <person name="Yates T.B."/>
            <person name="Jawdy S."/>
            <person name="Cereghino C."/>
            <person name="Smart L.B."/>
            <person name="Muchero W."/>
        </authorList>
    </citation>
    <scope>NUCLEOTIDE SEQUENCE</scope>
    <source>
        <tissue evidence="1">Shoot tip</tissue>
    </source>
</reference>
<comment type="caution">
    <text evidence="1">The sequence shown here is derived from an EMBL/GenBank/DDBJ whole genome shotgun (WGS) entry which is preliminary data.</text>
</comment>
<dbReference type="AlphaFoldDB" id="A0A9Q1ACT0"/>
<accession>A0A9Q1ACT0</accession>
<sequence>MVAAFLFASMATGSLLPEAGSPPIDLRKTRFSQSKAVMGRERSSWCSEKRSPLCASAPLSLCTTSISTAGSPDSLLQSLLQSTSLCCSDATRNIPLKCECSSDPVQRGKNPWL</sequence>
<evidence type="ECO:0000313" key="2">
    <source>
        <dbReference type="Proteomes" id="UP001151532"/>
    </source>
</evidence>
<organism evidence="1 2">
    <name type="scientific">Salix purpurea</name>
    <name type="common">Purple osier willow</name>
    <dbReference type="NCBI Taxonomy" id="77065"/>
    <lineage>
        <taxon>Eukaryota</taxon>
        <taxon>Viridiplantae</taxon>
        <taxon>Streptophyta</taxon>
        <taxon>Embryophyta</taxon>
        <taxon>Tracheophyta</taxon>
        <taxon>Spermatophyta</taxon>
        <taxon>Magnoliopsida</taxon>
        <taxon>eudicotyledons</taxon>
        <taxon>Gunneridae</taxon>
        <taxon>Pentapetalae</taxon>
        <taxon>rosids</taxon>
        <taxon>fabids</taxon>
        <taxon>Malpighiales</taxon>
        <taxon>Salicaceae</taxon>
        <taxon>Saliceae</taxon>
        <taxon>Salix</taxon>
    </lineage>
</organism>
<evidence type="ECO:0000313" key="1">
    <source>
        <dbReference type="EMBL" id="KAJ6766319.1"/>
    </source>
</evidence>
<keyword evidence="2" id="KW-1185">Reference proteome</keyword>
<name>A0A9Q1ACT0_SALPP</name>
<protein>
    <submittedName>
        <fullName evidence="1">Uncharacterized protein</fullName>
    </submittedName>
</protein>
<dbReference type="EMBL" id="JAPFFK010000004">
    <property type="protein sequence ID" value="KAJ6766319.1"/>
    <property type="molecule type" value="Genomic_DNA"/>
</dbReference>
<dbReference type="Proteomes" id="UP001151532">
    <property type="component" value="Chromosome 4"/>
</dbReference>